<dbReference type="OrthoDB" id="2148946at2759"/>
<dbReference type="Gene3D" id="3.40.50.10140">
    <property type="entry name" value="Toll/interleukin-1 receptor homology (TIR) domain"/>
    <property type="match status" value="1"/>
</dbReference>
<sequence length="744" mass="83270">MVYNIIGLCECENSEKMGQHEGLLRRYVMAEKASVIPVPMSPKNRTSDPDTPRLNVRPKSLTTPTDKRTSIKVPSPTVPKEPRILAHHEPIYATPMKNGVSKDPDSPGTLSIASDVSSCYAPSEPCTPKMDRSAALNGKQTLGEIIAQIESRSKALLSQHSFVNGEGLSDLQYLAHQSRYSSDIGIKRRLIAKLVEHGLLEVFLKVFASVRKVNYFGGEDEDGQTTDAMRNLRTVVVCVWNSTDKSPQLCDQCSKQGLIPLLLQELDDPRLAITELKDSNRAYLVKGYLGILNNVIRFHERSREMFRENSAVKLLQNFIKCSALPVKTKAIMLLSYVINETENDIINATDKNLVFMVKMLQAALESENHYSKKYGYWAVEVAAGLNRLASCDFNQERLLHKGVLSLYTSLIDRKCTEEEQLVASLGLWTLAFCDACRLALREDKNCIRALENLFRSSQREEIRRASRGCVYLVEGRLPPVRPLPLQKHSPDGAVVISFQWSSRSIVGKIKERLRSAGYVVSTYTDSSGGPSIDSMLQHIESASIVLVAMSHKYKESPHCRTECEIAIRLGLDLIPIRAQRRYSPEGWLSRLLSDKMCFDFTQDGNFDSMFTNLTREIANRGHLNPAELETPGSRAVSTGSLCQAQVQVHRALSGGPSGLDLMTPESRGRPFRALGWSSADVAGWLRQNNLSHVTEKFKLIDGELLSELRKMQQSAPESFYSALRNDMNFDLITCLKFTNALDYL</sequence>
<gene>
    <name evidence="3" type="ORF">CAPTEDRAFT_226936</name>
</gene>
<dbReference type="GO" id="GO:0007165">
    <property type="term" value="P:signal transduction"/>
    <property type="evidence" value="ECO:0007669"/>
    <property type="project" value="InterPro"/>
</dbReference>
<reference evidence="5" key="1">
    <citation type="submission" date="2012-12" db="EMBL/GenBank/DDBJ databases">
        <authorList>
            <person name="Hellsten U."/>
            <person name="Grimwood J."/>
            <person name="Chapman J.A."/>
            <person name="Shapiro H."/>
            <person name="Aerts A."/>
            <person name="Otillar R.P."/>
            <person name="Terry A.Y."/>
            <person name="Boore J.L."/>
            <person name="Simakov O."/>
            <person name="Marletaz F."/>
            <person name="Cho S.-J."/>
            <person name="Edsinger-Gonzales E."/>
            <person name="Havlak P."/>
            <person name="Kuo D.-H."/>
            <person name="Larsson T."/>
            <person name="Lv J."/>
            <person name="Arendt D."/>
            <person name="Savage R."/>
            <person name="Osoegawa K."/>
            <person name="de Jong P."/>
            <person name="Lindberg D.R."/>
            <person name="Seaver E.C."/>
            <person name="Weisblat D.A."/>
            <person name="Putnam N.H."/>
            <person name="Grigoriev I.V."/>
            <person name="Rokhsar D.S."/>
        </authorList>
    </citation>
    <scope>NUCLEOTIDE SEQUENCE</scope>
    <source>
        <strain evidence="5">I ESC-2004</strain>
    </source>
</reference>
<dbReference type="HOGENOM" id="CLU_022047_0_0_1"/>
<dbReference type="Pfam" id="PF13676">
    <property type="entry name" value="TIR_2"/>
    <property type="match status" value="1"/>
</dbReference>
<dbReference type="EMBL" id="AMQN01001905">
    <property type="status" value="NOT_ANNOTATED_CDS"/>
    <property type="molecule type" value="Genomic_DNA"/>
</dbReference>
<protein>
    <recommendedName>
        <fullName evidence="2">TIR domain-containing protein</fullName>
    </recommendedName>
</protein>
<dbReference type="Proteomes" id="UP000014760">
    <property type="component" value="Unassembled WGS sequence"/>
</dbReference>
<feature type="domain" description="TIR" evidence="2">
    <location>
        <begin position="494"/>
        <end position="608"/>
    </location>
</feature>
<evidence type="ECO:0000313" key="5">
    <source>
        <dbReference type="Proteomes" id="UP000014760"/>
    </source>
</evidence>
<dbReference type="PANTHER" id="PTHR46270">
    <property type="entry name" value="ARMADILLO-TYPE FOLD-RELATED"/>
    <property type="match status" value="1"/>
</dbReference>
<evidence type="ECO:0000256" key="1">
    <source>
        <dbReference type="SAM" id="MobiDB-lite"/>
    </source>
</evidence>
<dbReference type="InterPro" id="IPR011989">
    <property type="entry name" value="ARM-like"/>
</dbReference>
<keyword evidence="5" id="KW-1185">Reference proteome</keyword>
<dbReference type="SUPFAM" id="SSF47769">
    <property type="entry name" value="SAM/Pointed domain"/>
    <property type="match status" value="1"/>
</dbReference>
<evidence type="ECO:0000313" key="3">
    <source>
        <dbReference type="EMBL" id="ELT99867.1"/>
    </source>
</evidence>
<dbReference type="InterPro" id="IPR000157">
    <property type="entry name" value="TIR_dom"/>
</dbReference>
<dbReference type="EnsemblMetazoa" id="CapteT226936">
    <property type="protein sequence ID" value="CapteP226936"/>
    <property type="gene ID" value="CapteG226936"/>
</dbReference>
<dbReference type="STRING" id="283909.R7U1Y7"/>
<feature type="region of interest" description="Disordered" evidence="1">
    <location>
        <begin position="38"/>
        <end position="80"/>
    </location>
</feature>
<dbReference type="Gene3D" id="1.25.10.10">
    <property type="entry name" value="Leucine-rich Repeat Variant"/>
    <property type="match status" value="1"/>
</dbReference>
<dbReference type="InterPro" id="IPR016024">
    <property type="entry name" value="ARM-type_fold"/>
</dbReference>
<proteinExistence type="predicted"/>
<accession>R7U1Y7</accession>
<dbReference type="AlphaFoldDB" id="R7U1Y7"/>
<reference evidence="3 5" key="2">
    <citation type="journal article" date="2013" name="Nature">
        <title>Insights into bilaterian evolution from three spiralian genomes.</title>
        <authorList>
            <person name="Simakov O."/>
            <person name="Marletaz F."/>
            <person name="Cho S.J."/>
            <person name="Edsinger-Gonzales E."/>
            <person name="Havlak P."/>
            <person name="Hellsten U."/>
            <person name="Kuo D.H."/>
            <person name="Larsson T."/>
            <person name="Lv J."/>
            <person name="Arendt D."/>
            <person name="Savage R."/>
            <person name="Osoegawa K."/>
            <person name="de Jong P."/>
            <person name="Grimwood J."/>
            <person name="Chapman J.A."/>
            <person name="Shapiro H."/>
            <person name="Aerts A."/>
            <person name="Otillar R.P."/>
            <person name="Terry A.Y."/>
            <person name="Boore J.L."/>
            <person name="Grigoriev I.V."/>
            <person name="Lindberg D.R."/>
            <person name="Seaver E.C."/>
            <person name="Weisblat D.A."/>
            <person name="Putnam N.H."/>
            <person name="Rokhsar D.S."/>
        </authorList>
    </citation>
    <scope>NUCLEOTIDE SEQUENCE</scope>
    <source>
        <strain evidence="3 5">I ESC-2004</strain>
    </source>
</reference>
<evidence type="ECO:0000259" key="2">
    <source>
        <dbReference type="Pfam" id="PF13676"/>
    </source>
</evidence>
<organism evidence="3">
    <name type="scientific">Capitella teleta</name>
    <name type="common">Polychaete worm</name>
    <dbReference type="NCBI Taxonomy" id="283909"/>
    <lineage>
        <taxon>Eukaryota</taxon>
        <taxon>Metazoa</taxon>
        <taxon>Spiralia</taxon>
        <taxon>Lophotrochozoa</taxon>
        <taxon>Annelida</taxon>
        <taxon>Polychaeta</taxon>
        <taxon>Sedentaria</taxon>
        <taxon>Scolecida</taxon>
        <taxon>Capitellidae</taxon>
        <taxon>Capitella</taxon>
    </lineage>
</organism>
<dbReference type="SUPFAM" id="SSF52200">
    <property type="entry name" value="Toll/Interleukin receptor TIR domain"/>
    <property type="match status" value="1"/>
</dbReference>
<dbReference type="InterPro" id="IPR013761">
    <property type="entry name" value="SAM/pointed_sf"/>
</dbReference>
<dbReference type="OMA" id="SEKRRCH"/>
<dbReference type="PANTHER" id="PTHR46270:SF2">
    <property type="entry name" value="TIR DOMAIN-CONTAINING PROTEIN"/>
    <property type="match status" value="1"/>
</dbReference>
<evidence type="ECO:0000313" key="4">
    <source>
        <dbReference type="EnsemblMetazoa" id="CapteP226936"/>
    </source>
</evidence>
<dbReference type="InterPro" id="IPR035897">
    <property type="entry name" value="Toll_tir_struct_dom_sf"/>
</dbReference>
<dbReference type="EMBL" id="KB306459">
    <property type="protein sequence ID" value="ELT99867.1"/>
    <property type="molecule type" value="Genomic_DNA"/>
</dbReference>
<dbReference type="SUPFAM" id="SSF48371">
    <property type="entry name" value="ARM repeat"/>
    <property type="match status" value="1"/>
</dbReference>
<name>R7U1Y7_CAPTE</name>
<reference evidence="4" key="3">
    <citation type="submission" date="2015-06" db="UniProtKB">
        <authorList>
            <consortium name="EnsemblMetazoa"/>
        </authorList>
    </citation>
    <scope>IDENTIFICATION</scope>
</reference>